<evidence type="ECO:0000256" key="2">
    <source>
        <dbReference type="ARBA" id="ARBA00022692"/>
    </source>
</evidence>
<dbReference type="Pfam" id="PF19733">
    <property type="entry name" value="DUF6223"/>
    <property type="match status" value="1"/>
</dbReference>
<evidence type="ECO:0000313" key="6">
    <source>
        <dbReference type="EMBL" id="NYE75615.1"/>
    </source>
</evidence>
<evidence type="ECO:0000313" key="7">
    <source>
        <dbReference type="Proteomes" id="UP000569914"/>
    </source>
</evidence>
<feature type="transmembrane region" description="Helical" evidence="5">
    <location>
        <begin position="56"/>
        <end position="88"/>
    </location>
</feature>
<feature type="transmembrane region" description="Helical" evidence="5">
    <location>
        <begin position="211"/>
        <end position="232"/>
    </location>
</feature>
<feature type="transmembrane region" description="Helical" evidence="5">
    <location>
        <begin position="140"/>
        <end position="163"/>
    </location>
</feature>
<evidence type="ECO:0000256" key="4">
    <source>
        <dbReference type="ARBA" id="ARBA00023136"/>
    </source>
</evidence>
<evidence type="ECO:0000256" key="5">
    <source>
        <dbReference type="SAM" id="Phobius"/>
    </source>
</evidence>
<dbReference type="GO" id="GO:0016020">
    <property type="term" value="C:membrane"/>
    <property type="evidence" value="ECO:0007669"/>
    <property type="project" value="UniProtKB-SubCell"/>
</dbReference>
<feature type="transmembrane region" description="Helical" evidence="5">
    <location>
        <begin position="175"/>
        <end position="199"/>
    </location>
</feature>
<dbReference type="RefSeq" id="WP_179758093.1">
    <property type="nucleotide sequence ID" value="NZ_JACCBU010000001.1"/>
</dbReference>
<dbReference type="EMBL" id="JACCBU010000001">
    <property type="protein sequence ID" value="NYE75615.1"/>
    <property type="molecule type" value="Genomic_DNA"/>
</dbReference>
<dbReference type="Pfam" id="PF13564">
    <property type="entry name" value="DoxX_2"/>
    <property type="match status" value="1"/>
</dbReference>
<dbReference type="Proteomes" id="UP000569914">
    <property type="component" value="Unassembled WGS sequence"/>
</dbReference>
<sequence length="249" mass="24152">MNLALFITGGLLAAGLLIGGAIKLIVPAETLAATRAGAWVRAVGGTRVKIIGGLEILAALGLVLPVGVGFAPILIPATAVCVALLMIGAVVLHLRRREPLLAAAPLVYLAAAGFVAWGRFGPEPDPNIFSSHVGASYLSTGRVGAVVAVGLGLAGAVAAGLALSRPGSRLGTGTAPLGALSALGAGLIGLLVAGLVVLTSDAGIGTGNGRAGAFLGLLAGAGALALGAVALVRARRSAGPDLSRGPARR</sequence>
<name>A0A7Y9LG32_9ACTN</name>
<dbReference type="AlphaFoldDB" id="A0A7Y9LG32"/>
<dbReference type="InterPro" id="IPR032808">
    <property type="entry name" value="DoxX"/>
</dbReference>
<reference evidence="6 7" key="1">
    <citation type="submission" date="2020-07" db="EMBL/GenBank/DDBJ databases">
        <title>Sequencing the genomes of 1000 actinobacteria strains.</title>
        <authorList>
            <person name="Klenk H.-P."/>
        </authorList>
    </citation>
    <scope>NUCLEOTIDE SEQUENCE [LARGE SCALE GENOMIC DNA]</scope>
    <source>
        <strain evidence="6 7">DSM 22083</strain>
    </source>
</reference>
<comment type="caution">
    <text evidence="6">The sequence shown here is derived from an EMBL/GenBank/DDBJ whole genome shotgun (WGS) entry which is preliminary data.</text>
</comment>
<comment type="subcellular location">
    <subcellularLocation>
        <location evidence="1">Membrane</location>
        <topology evidence="1">Multi-pass membrane protein</topology>
    </subcellularLocation>
</comment>
<keyword evidence="3 5" id="KW-1133">Transmembrane helix</keyword>
<evidence type="ECO:0008006" key="8">
    <source>
        <dbReference type="Google" id="ProtNLM"/>
    </source>
</evidence>
<evidence type="ECO:0000256" key="1">
    <source>
        <dbReference type="ARBA" id="ARBA00004141"/>
    </source>
</evidence>
<evidence type="ECO:0000256" key="3">
    <source>
        <dbReference type="ARBA" id="ARBA00022989"/>
    </source>
</evidence>
<keyword evidence="4 5" id="KW-0472">Membrane</keyword>
<accession>A0A7Y9LG32</accession>
<feature type="transmembrane region" description="Helical" evidence="5">
    <location>
        <begin position="100"/>
        <end position="120"/>
    </location>
</feature>
<organism evidence="6 7">
    <name type="scientific">Microlunatus parietis</name>
    <dbReference type="NCBI Taxonomy" id="682979"/>
    <lineage>
        <taxon>Bacteria</taxon>
        <taxon>Bacillati</taxon>
        <taxon>Actinomycetota</taxon>
        <taxon>Actinomycetes</taxon>
        <taxon>Propionibacteriales</taxon>
        <taxon>Propionibacteriaceae</taxon>
        <taxon>Microlunatus</taxon>
    </lineage>
</organism>
<gene>
    <name evidence="6" type="ORF">BKA15_006944</name>
</gene>
<proteinExistence type="predicted"/>
<keyword evidence="2 5" id="KW-0812">Transmembrane</keyword>
<protein>
    <recommendedName>
        <fullName evidence="8">DoxX-like family protein</fullName>
    </recommendedName>
</protein>
<dbReference type="InterPro" id="IPR045770">
    <property type="entry name" value="DUF6223"/>
</dbReference>
<keyword evidence="7" id="KW-1185">Reference proteome</keyword>